<dbReference type="GO" id="GO:0005886">
    <property type="term" value="C:plasma membrane"/>
    <property type="evidence" value="ECO:0007669"/>
    <property type="project" value="TreeGrafter"/>
</dbReference>
<dbReference type="SMART" id="SM00091">
    <property type="entry name" value="PAS"/>
    <property type="match status" value="1"/>
</dbReference>
<feature type="domain" description="GGDEF" evidence="2">
    <location>
        <begin position="213"/>
        <end position="348"/>
    </location>
</feature>
<dbReference type="CDD" id="cd01949">
    <property type="entry name" value="GGDEF"/>
    <property type="match status" value="1"/>
</dbReference>
<evidence type="ECO:0000313" key="4">
    <source>
        <dbReference type="Proteomes" id="UP000291591"/>
    </source>
</evidence>
<dbReference type="PROSITE" id="PS50112">
    <property type="entry name" value="PAS"/>
    <property type="match status" value="1"/>
</dbReference>
<dbReference type="SUPFAM" id="SSF55073">
    <property type="entry name" value="Nucleotide cyclase"/>
    <property type="match status" value="1"/>
</dbReference>
<dbReference type="Pfam" id="PF08447">
    <property type="entry name" value="PAS_3"/>
    <property type="match status" value="1"/>
</dbReference>
<dbReference type="GO" id="GO:0043709">
    <property type="term" value="P:cell adhesion involved in single-species biofilm formation"/>
    <property type="evidence" value="ECO:0007669"/>
    <property type="project" value="TreeGrafter"/>
</dbReference>
<dbReference type="InterPro" id="IPR000160">
    <property type="entry name" value="GGDEF_dom"/>
</dbReference>
<evidence type="ECO:0000259" key="2">
    <source>
        <dbReference type="PROSITE" id="PS50887"/>
    </source>
</evidence>
<dbReference type="Pfam" id="PF00990">
    <property type="entry name" value="GGDEF"/>
    <property type="match status" value="1"/>
</dbReference>
<dbReference type="RefSeq" id="WP_130290320.1">
    <property type="nucleotide sequence ID" value="NZ_SHKL01000001.1"/>
</dbReference>
<dbReference type="InterPro" id="IPR029787">
    <property type="entry name" value="Nucleotide_cyclase"/>
</dbReference>
<protein>
    <submittedName>
        <fullName evidence="3">PAS domain S-box-containing protein/diguanylate cyclase (GGDEF)-like protein</fullName>
    </submittedName>
</protein>
<dbReference type="AlphaFoldDB" id="A0A4Q7UVX7"/>
<name>A0A4Q7UVX7_PSEST</name>
<dbReference type="GO" id="GO:1902201">
    <property type="term" value="P:negative regulation of bacterial-type flagellum-dependent cell motility"/>
    <property type="evidence" value="ECO:0007669"/>
    <property type="project" value="TreeGrafter"/>
</dbReference>
<dbReference type="EMBL" id="SHKL01000001">
    <property type="protein sequence ID" value="RZT85935.1"/>
    <property type="molecule type" value="Genomic_DNA"/>
</dbReference>
<accession>A0A4Q7UVX7</accession>
<organism evidence="3 4">
    <name type="scientific">Pseudonocardia sediminis</name>
    <dbReference type="NCBI Taxonomy" id="1397368"/>
    <lineage>
        <taxon>Bacteria</taxon>
        <taxon>Bacillati</taxon>
        <taxon>Actinomycetota</taxon>
        <taxon>Actinomycetes</taxon>
        <taxon>Pseudonocardiales</taxon>
        <taxon>Pseudonocardiaceae</taxon>
        <taxon>Pseudonocardia</taxon>
    </lineage>
</organism>
<proteinExistence type="predicted"/>
<dbReference type="InterPro" id="IPR050469">
    <property type="entry name" value="Diguanylate_Cyclase"/>
</dbReference>
<dbReference type="PANTHER" id="PTHR45138:SF9">
    <property type="entry name" value="DIGUANYLATE CYCLASE DGCM-RELATED"/>
    <property type="match status" value="1"/>
</dbReference>
<dbReference type="InterPro" id="IPR043128">
    <property type="entry name" value="Rev_trsase/Diguanyl_cyclase"/>
</dbReference>
<dbReference type="InterPro" id="IPR013655">
    <property type="entry name" value="PAS_fold_3"/>
</dbReference>
<gene>
    <name evidence="3" type="ORF">EV383_2822</name>
</gene>
<evidence type="ECO:0000259" key="1">
    <source>
        <dbReference type="PROSITE" id="PS50112"/>
    </source>
</evidence>
<dbReference type="FunFam" id="3.30.70.270:FF:000001">
    <property type="entry name" value="Diguanylate cyclase domain protein"/>
    <property type="match status" value="1"/>
</dbReference>
<dbReference type="SMART" id="SM00267">
    <property type="entry name" value="GGDEF"/>
    <property type="match status" value="1"/>
</dbReference>
<comment type="caution">
    <text evidence="3">The sequence shown here is derived from an EMBL/GenBank/DDBJ whole genome shotgun (WGS) entry which is preliminary data.</text>
</comment>
<keyword evidence="4" id="KW-1185">Reference proteome</keyword>
<sequence>MVLPTVGDTVSMCSCALLLPAVLLALLAVLITTVASVRQEHENHVGTGRVRDQDLVASYVHELAFVADVDGWLRYVSPAGTASLGLHPDDLVGYGWRQRLHSDDLDHVTAAFERMTLGDPTVECTARVRHTDGTWRWYATRLGTGGIAGRTPDRIIGVAHDITASIVRQHWLEHTNAELEHVAATDALTGLPNRRRLDEVRRATWAQARRNSEPISMLVIDIDNLKAYNDRYGHDAGDRCLVTVARTVAAALRRATDVAARYGGEEFVVVLPSTTSDGARRVAESLRDAVRAGALPHAGVSAGIVTVSVGVATTTPDREDDGSLFTRADAALYRAKERGRDRVETAPPIPGSR</sequence>
<dbReference type="GO" id="GO:0052621">
    <property type="term" value="F:diguanylate cyclase activity"/>
    <property type="evidence" value="ECO:0007669"/>
    <property type="project" value="TreeGrafter"/>
</dbReference>
<dbReference type="InterPro" id="IPR000014">
    <property type="entry name" value="PAS"/>
</dbReference>
<dbReference type="PANTHER" id="PTHR45138">
    <property type="entry name" value="REGULATORY COMPONENTS OF SENSORY TRANSDUCTION SYSTEM"/>
    <property type="match status" value="1"/>
</dbReference>
<feature type="domain" description="PAS" evidence="1">
    <location>
        <begin position="65"/>
        <end position="119"/>
    </location>
</feature>
<reference evidence="3 4" key="1">
    <citation type="submission" date="2019-02" db="EMBL/GenBank/DDBJ databases">
        <title>Sequencing the genomes of 1000 actinobacteria strains.</title>
        <authorList>
            <person name="Klenk H.-P."/>
        </authorList>
    </citation>
    <scope>NUCLEOTIDE SEQUENCE [LARGE SCALE GENOMIC DNA]</scope>
    <source>
        <strain evidence="3 4">DSM 45779</strain>
    </source>
</reference>
<dbReference type="SUPFAM" id="SSF55785">
    <property type="entry name" value="PYP-like sensor domain (PAS domain)"/>
    <property type="match status" value="1"/>
</dbReference>
<dbReference type="NCBIfam" id="TIGR00229">
    <property type="entry name" value="sensory_box"/>
    <property type="match status" value="1"/>
</dbReference>
<dbReference type="InterPro" id="IPR035965">
    <property type="entry name" value="PAS-like_dom_sf"/>
</dbReference>
<dbReference type="NCBIfam" id="TIGR00254">
    <property type="entry name" value="GGDEF"/>
    <property type="match status" value="1"/>
</dbReference>
<dbReference type="Gene3D" id="3.30.70.270">
    <property type="match status" value="1"/>
</dbReference>
<dbReference type="Gene3D" id="3.30.450.20">
    <property type="entry name" value="PAS domain"/>
    <property type="match status" value="1"/>
</dbReference>
<evidence type="ECO:0000313" key="3">
    <source>
        <dbReference type="EMBL" id="RZT85935.1"/>
    </source>
</evidence>
<dbReference type="Proteomes" id="UP000291591">
    <property type="component" value="Unassembled WGS sequence"/>
</dbReference>
<dbReference type="CDD" id="cd00130">
    <property type="entry name" value="PAS"/>
    <property type="match status" value="1"/>
</dbReference>
<dbReference type="PROSITE" id="PS50887">
    <property type="entry name" value="GGDEF"/>
    <property type="match status" value="1"/>
</dbReference>
<dbReference type="OrthoDB" id="23692at2"/>